<keyword evidence="4 10" id="KW-0812">Transmembrane</keyword>
<protein>
    <submittedName>
        <fullName evidence="11">Uncharacterized protein</fullName>
    </submittedName>
</protein>
<gene>
    <name evidence="11" type="ORF">PoMZ_08147</name>
</gene>
<feature type="transmembrane region" description="Helical" evidence="10">
    <location>
        <begin position="30"/>
        <end position="48"/>
    </location>
</feature>
<evidence type="ECO:0000256" key="6">
    <source>
        <dbReference type="ARBA" id="ARBA00022989"/>
    </source>
</evidence>
<keyword evidence="6 10" id="KW-1133">Transmembrane helix</keyword>
<organism evidence="11 12">
    <name type="scientific">Pyricularia oryzae</name>
    <name type="common">Rice blast fungus</name>
    <name type="synonym">Magnaporthe oryzae</name>
    <dbReference type="NCBI Taxonomy" id="318829"/>
    <lineage>
        <taxon>Eukaryota</taxon>
        <taxon>Fungi</taxon>
        <taxon>Dikarya</taxon>
        <taxon>Ascomycota</taxon>
        <taxon>Pezizomycotina</taxon>
        <taxon>Sordariomycetes</taxon>
        <taxon>Sordariomycetidae</taxon>
        <taxon>Magnaporthales</taxon>
        <taxon>Pyriculariaceae</taxon>
        <taxon>Pyricularia</taxon>
    </lineage>
</organism>
<dbReference type="AlphaFoldDB" id="A0A4P7NGW1"/>
<keyword evidence="8 10" id="KW-0472">Membrane</keyword>
<evidence type="ECO:0000256" key="4">
    <source>
        <dbReference type="ARBA" id="ARBA00022692"/>
    </source>
</evidence>
<evidence type="ECO:0000256" key="3">
    <source>
        <dbReference type="ARBA" id="ARBA00022448"/>
    </source>
</evidence>
<dbReference type="InterPro" id="IPR019185">
    <property type="entry name" value="Integral_membrane_SYS1-rel"/>
</dbReference>
<evidence type="ECO:0000313" key="11">
    <source>
        <dbReference type="EMBL" id="QBZ61199.1"/>
    </source>
</evidence>
<dbReference type="PANTHER" id="PTHR12952:SF0">
    <property type="entry name" value="PROTEIN SYS1 HOMOLOG"/>
    <property type="match status" value="1"/>
</dbReference>
<dbReference type="GO" id="GO:0000139">
    <property type="term" value="C:Golgi membrane"/>
    <property type="evidence" value="ECO:0007669"/>
    <property type="project" value="UniProtKB-SubCell"/>
</dbReference>
<dbReference type="GO" id="GO:0005802">
    <property type="term" value="C:trans-Golgi network"/>
    <property type="evidence" value="ECO:0007669"/>
    <property type="project" value="TreeGrafter"/>
</dbReference>
<reference evidence="11 12" key="1">
    <citation type="journal article" date="2019" name="Mol. Biol. Evol.">
        <title>Blast fungal genomes show frequent chromosomal changes, gene gains and losses, and effector gene turnover.</title>
        <authorList>
            <person name="Gomez Luciano L.B."/>
            <person name="Jason Tsai I."/>
            <person name="Chuma I."/>
            <person name="Tosa Y."/>
            <person name="Chen Y.H."/>
            <person name="Li J.Y."/>
            <person name="Li M.Y."/>
            <person name="Jade Lu M.Y."/>
            <person name="Nakayashiki H."/>
            <person name="Li W.H."/>
        </authorList>
    </citation>
    <scope>NUCLEOTIDE SEQUENCE [LARGE SCALE GENOMIC DNA]</scope>
    <source>
        <strain evidence="11">MZ5-1-6</strain>
    </source>
</reference>
<feature type="region of interest" description="Disordered" evidence="9">
    <location>
        <begin position="161"/>
        <end position="216"/>
    </location>
</feature>
<feature type="transmembrane region" description="Helical" evidence="10">
    <location>
        <begin position="68"/>
        <end position="93"/>
    </location>
</feature>
<feature type="transmembrane region" description="Helical" evidence="10">
    <location>
        <begin position="100"/>
        <end position="119"/>
    </location>
</feature>
<name>A0A4P7NGW1_PYROR</name>
<evidence type="ECO:0000256" key="2">
    <source>
        <dbReference type="ARBA" id="ARBA00008160"/>
    </source>
</evidence>
<dbReference type="GO" id="GO:0043001">
    <property type="term" value="P:Golgi to plasma membrane protein transport"/>
    <property type="evidence" value="ECO:0007669"/>
    <property type="project" value="TreeGrafter"/>
</dbReference>
<comment type="subcellular location">
    <subcellularLocation>
        <location evidence="1">Golgi apparatus membrane</location>
        <topology evidence="1">Multi-pass membrane protein</topology>
    </subcellularLocation>
</comment>
<feature type="transmembrane region" description="Helical" evidence="10">
    <location>
        <begin position="125"/>
        <end position="145"/>
    </location>
</feature>
<accession>A0A4P7NGW1</accession>
<dbReference type="Proteomes" id="UP000294847">
    <property type="component" value="Chromosome 4"/>
</dbReference>
<evidence type="ECO:0000313" key="12">
    <source>
        <dbReference type="Proteomes" id="UP000294847"/>
    </source>
</evidence>
<proteinExistence type="inferred from homology"/>
<evidence type="ECO:0000256" key="9">
    <source>
        <dbReference type="SAM" id="MobiDB-lite"/>
    </source>
</evidence>
<evidence type="ECO:0000256" key="10">
    <source>
        <dbReference type="SAM" id="Phobius"/>
    </source>
</evidence>
<evidence type="ECO:0000256" key="1">
    <source>
        <dbReference type="ARBA" id="ARBA00004653"/>
    </source>
</evidence>
<comment type="similarity">
    <text evidence="2">Belongs to the SYS1 family.</text>
</comment>
<keyword evidence="5" id="KW-0653">Protein transport</keyword>
<evidence type="ECO:0000256" key="7">
    <source>
        <dbReference type="ARBA" id="ARBA00023034"/>
    </source>
</evidence>
<feature type="compositionally biased region" description="Basic and acidic residues" evidence="9">
    <location>
        <begin position="198"/>
        <end position="208"/>
    </location>
</feature>
<dbReference type="PANTHER" id="PTHR12952">
    <property type="entry name" value="SYS1"/>
    <property type="match status" value="1"/>
</dbReference>
<keyword evidence="7" id="KW-0333">Golgi apparatus</keyword>
<evidence type="ECO:0000256" key="8">
    <source>
        <dbReference type="ARBA" id="ARBA00023136"/>
    </source>
</evidence>
<dbReference type="Pfam" id="PF09801">
    <property type="entry name" value="SYS1"/>
    <property type="match status" value="1"/>
</dbReference>
<evidence type="ECO:0000256" key="5">
    <source>
        <dbReference type="ARBA" id="ARBA00022927"/>
    </source>
</evidence>
<dbReference type="GO" id="GO:0034067">
    <property type="term" value="P:protein localization to Golgi apparatus"/>
    <property type="evidence" value="ECO:0007669"/>
    <property type="project" value="TreeGrafter"/>
</dbReference>
<sequence length="216" mass="23635">MARRRRPPRAGALTELPPLKIISQMAILQVAYYAAALILMVFTALVYGKKFSMEWLFGWEPVRGDTTMGWLMAFTWLVDGALVVSLGLTLVVARSKLVPDFAISLHVIHLIITTFYTGQVPRSPFWWLTMAVSSAAAVGLGMWGCQYRELRPMFFGGGRSSANASGGGNGEGSSSVGHGTDGREDDEEGFSRGRGRGRGRDSRGEYEMMKMNGNTD</sequence>
<keyword evidence="3" id="KW-0813">Transport</keyword>
<dbReference type="GO" id="GO:0006895">
    <property type="term" value="P:Golgi to endosome transport"/>
    <property type="evidence" value="ECO:0007669"/>
    <property type="project" value="TreeGrafter"/>
</dbReference>
<dbReference type="OMA" id="EYEMVGM"/>
<dbReference type="GO" id="GO:0005829">
    <property type="term" value="C:cytosol"/>
    <property type="evidence" value="ECO:0007669"/>
    <property type="project" value="GOC"/>
</dbReference>
<dbReference type="EMBL" id="CP034207">
    <property type="protein sequence ID" value="QBZ61199.1"/>
    <property type="molecule type" value="Genomic_DNA"/>
</dbReference>
<dbReference type="VEuPathDB" id="FungiDB:M_BR32_EuGene_00040621"/>
<feature type="compositionally biased region" description="Gly residues" evidence="9">
    <location>
        <begin position="161"/>
        <end position="171"/>
    </location>
</feature>